<dbReference type="Gene3D" id="2.40.30.10">
    <property type="entry name" value="Translation factors"/>
    <property type="match status" value="1"/>
</dbReference>
<evidence type="ECO:0000313" key="14">
    <source>
        <dbReference type="EMBL" id="TFD98686.1"/>
    </source>
</evidence>
<feature type="binding site" evidence="12">
    <location>
        <position position="244"/>
    </location>
    <ligand>
        <name>[2Fe-2S] cluster</name>
        <dbReference type="ChEBI" id="CHEBI:190135"/>
    </ligand>
</feature>
<keyword evidence="9 12" id="KW-0411">Iron-sulfur</keyword>
<dbReference type="Proteomes" id="UP000297861">
    <property type="component" value="Unassembled WGS sequence"/>
</dbReference>
<evidence type="ECO:0000256" key="3">
    <source>
        <dbReference type="ARBA" id="ARBA00022630"/>
    </source>
</evidence>
<dbReference type="InterPro" id="IPR017938">
    <property type="entry name" value="Riboflavin_synthase-like_b-brl"/>
</dbReference>
<evidence type="ECO:0000256" key="12">
    <source>
        <dbReference type="PIRSR" id="PIRSR006816-2"/>
    </source>
</evidence>
<proteinExistence type="inferred from homology"/>
<dbReference type="Pfam" id="PF10418">
    <property type="entry name" value="DHODB_Fe-S_bind"/>
    <property type="match status" value="1"/>
</dbReference>
<keyword evidence="3 11" id="KW-0285">Flavoprotein</keyword>
<keyword evidence="8 12" id="KW-0408">Iron</keyword>
<dbReference type="GO" id="GO:0006221">
    <property type="term" value="P:pyrimidine nucleotide biosynthetic process"/>
    <property type="evidence" value="ECO:0007669"/>
    <property type="project" value="InterPro"/>
</dbReference>
<evidence type="ECO:0000256" key="6">
    <source>
        <dbReference type="ARBA" id="ARBA00022827"/>
    </source>
</evidence>
<dbReference type="Pfam" id="PF00175">
    <property type="entry name" value="NAD_binding_1"/>
    <property type="match status" value="1"/>
</dbReference>
<dbReference type="SUPFAM" id="SSF63380">
    <property type="entry name" value="Riboflavin synthase domain-like"/>
    <property type="match status" value="1"/>
</dbReference>
<dbReference type="RefSeq" id="WP_134435219.1">
    <property type="nucleotide sequence ID" value="NZ_SOML01000001.1"/>
</dbReference>
<comment type="cofactor">
    <cofactor evidence="12">
        <name>[2Fe-2S] cluster</name>
        <dbReference type="ChEBI" id="CHEBI:190135"/>
    </cofactor>
    <text evidence="12">Binds 1 [2Fe-2S] cluster per subunit.</text>
</comment>
<keyword evidence="6 11" id="KW-0274">FAD</keyword>
<feature type="binding site" evidence="11">
    <location>
        <begin position="79"/>
        <end position="80"/>
    </location>
    <ligand>
        <name>FAD</name>
        <dbReference type="ChEBI" id="CHEBI:57692"/>
    </ligand>
</feature>
<dbReference type="InterPro" id="IPR050353">
    <property type="entry name" value="PyrK_electron_transfer"/>
</dbReference>
<keyword evidence="4 12" id="KW-0001">2Fe-2S</keyword>
<dbReference type="AlphaFoldDB" id="A0A4Y8LDS5"/>
<comment type="similarity">
    <text evidence="1">Belongs to the PyrK family.</text>
</comment>
<evidence type="ECO:0000256" key="10">
    <source>
        <dbReference type="ARBA" id="ARBA00034078"/>
    </source>
</evidence>
<accession>A0A4Y8LDS5</accession>
<dbReference type="PIRSF" id="PIRSF006816">
    <property type="entry name" value="Cyc3_hyd_g"/>
    <property type="match status" value="1"/>
</dbReference>
<dbReference type="SUPFAM" id="SSF52343">
    <property type="entry name" value="Ferredoxin reductase-like, C-terminal NADP-linked domain"/>
    <property type="match status" value="1"/>
</dbReference>
<evidence type="ECO:0000313" key="15">
    <source>
        <dbReference type="Proteomes" id="UP000297861"/>
    </source>
</evidence>
<evidence type="ECO:0000256" key="8">
    <source>
        <dbReference type="ARBA" id="ARBA00023004"/>
    </source>
</evidence>
<reference evidence="14 15" key="1">
    <citation type="submission" date="2019-03" db="EMBL/GenBank/DDBJ databases">
        <title>San Antonio Military Medical Center submission to MRSN (WRAIR), pending publication.</title>
        <authorList>
            <person name="Blyth D.M."/>
            <person name="Mccarthy S.L."/>
            <person name="Schall S.E."/>
            <person name="Stam J.A."/>
            <person name="Ong A.C."/>
            <person name="Mcgann P.T."/>
        </authorList>
    </citation>
    <scope>NUCLEOTIDE SEQUENCE [LARGE SCALE GENOMIC DNA]</scope>
    <source>
        <strain evidence="14 15">MRSN571793</strain>
    </source>
</reference>
<dbReference type="STRING" id="1121485.GCA_000426485_00957"/>
<gene>
    <name evidence="14" type="ORF">E2605_00955</name>
</gene>
<name>A0A4Y8LDS5_9BACT</name>
<feature type="domain" description="FAD-binding FR-type" evidence="13">
    <location>
        <begin position="2"/>
        <end position="104"/>
    </location>
</feature>
<dbReference type="PROSITE" id="PS51384">
    <property type="entry name" value="FAD_FR"/>
    <property type="match status" value="1"/>
</dbReference>
<dbReference type="Gene3D" id="3.40.50.80">
    <property type="entry name" value="Nucleotide-binding domain of ferredoxin-NADP reductase (FNR) module"/>
    <property type="match status" value="1"/>
</dbReference>
<protein>
    <submittedName>
        <fullName evidence="14">Dihydroorotate dehydrogenase electron transfer subunit</fullName>
    </submittedName>
</protein>
<dbReference type="PANTHER" id="PTHR43513:SF3">
    <property type="entry name" value="DIHYDROOROTATE DEHYDROGENASE B (NAD(+)), ELECTRON TRANSFER SUBUNIT-RELATED"/>
    <property type="match status" value="1"/>
</dbReference>
<evidence type="ECO:0000256" key="5">
    <source>
        <dbReference type="ARBA" id="ARBA00022723"/>
    </source>
</evidence>
<dbReference type="CDD" id="cd06218">
    <property type="entry name" value="DHOD_e_trans"/>
    <property type="match status" value="1"/>
</dbReference>
<dbReference type="InterPro" id="IPR012165">
    <property type="entry name" value="Cyt_c3_hydrogenase_gsu"/>
</dbReference>
<dbReference type="PANTHER" id="PTHR43513">
    <property type="entry name" value="DIHYDROOROTATE DEHYDROGENASE B (NAD(+)), ELECTRON TRANSFER SUBUNIT"/>
    <property type="match status" value="1"/>
</dbReference>
<feature type="binding site" evidence="12">
    <location>
        <position position="232"/>
    </location>
    <ligand>
        <name>[2Fe-2S] cluster</name>
        <dbReference type="ChEBI" id="CHEBI:190135"/>
    </ligand>
</feature>
<sequence length="259" mass="28674">MKKMLDLVVTENLQLNQTYCLLKLSTADGALLPDMHPGQFVEVHVSDSPATFLRRPISVNFIDKEKNELWLLVQVIGDGTRRMSQYQKSDLVNLLLPLGNSFSIPDKTSGKILLVGGGVGTAPMLYLGAELKKRGYLPIFLLGARSHKDLLQLDEFVKYGDVYTTTEDGSHGEKGYVINHSILNKESFTQIYTCGPKPMMMAVANYAHKNQIDCEVSLENTMACGFGVCLCCVENTTKGNICVCTEGPVFNIKDLKWIS</sequence>
<feature type="binding site" evidence="12">
    <location>
        <position position="229"/>
    </location>
    <ligand>
        <name>[2Fe-2S] cluster</name>
        <dbReference type="ChEBI" id="CHEBI:190135"/>
    </ligand>
</feature>
<keyword evidence="5 12" id="KW-0479">Metal-binding</keyword>
<keyword evidence="15" id="KW-1185">Reference proteome</keyword>
<evidence type="ECO:0000256" key="9">
    <source>
        <dbReference type="ARBA" id="ARBA00023014"/>
    </source>
</evidence>
<evidence type="ECO:0000256" key="2">
    <source>
        <dbReference type="ARBA" id="ARBA00022448"/>
    </source>
</evidence>
<feature type="binding site" evidence="12">
    <location>
        <position position="224"/>
    </location>
    <ligand>
        <name>[2Fe-2S] cluster</name>
        <dbReference type="ChEBI" id="CHEBI:190135"/>
    </ligand>
</feature>
<dbReference type="GO" id="GO:0051537">
    <property type="term" value="F:2 iron, 2 sulfur cluster binding"/>
    <property type="evidence" value="ECO:0007669"/>
    <property type="project" value="UniProtKB-KW"/>
</dbReference>
<comment type="cofactor">
    <cofactor evidence="11">
        <name>FAD</name>
        <dbReference type="ChEBI" id="CHEBI:57692"/>
    </cofactor>
    <text evidence="11">Binds 1 FAD per subunit.</text>
</comment>
<dbReference type="InterPro" id="IPR019480">
    <property type="entry name" value="Dihydroorotate_DH_Fe-S-bd"/>
</dbReference>
<dbReference type="GO" id="GO:0016491">
    <property type="term" value="F:oxidoreductase activity"/>
    <property type="evidence" value="ECO:0007669"/>
    <property type="project" value="InterPro"/>
</dbReference>
<feature type="binding site" evidence="11">
    <location>
        <begin position="55"/>
        <end position="58"/>
    </location>
    <ligand>
        <name>FAD</name>
        <dbReference type="ChEBI" id="CHEBI:57692"/>
    </ligand>
</feature>
<dbReference type="InterPro" id="IPR017927">
    <property type="entry name" value="FAD-bd_FR_type"/>
</dbReference>
<dbReference type="EMBL" id="SOML01000001">
    <property type="protein sequence ID" value="TFD98686.1"/>
    <property type="molecule type" value="Genomic_DNA"/>
</dbReference>
<dbReference type="GO" id="GO:0046872">
    <property type="term" value="F:metal ion binding"/>
    <property type="evidence" value="ECO:0007669"/>
    <property type="project" value="UniProtKB-KW"/>
</dbReference>
<evidence type="ECO:0000256" key="1">
    <source>
        <dbReference type="ARBA" id="ARBA00006422"/>
    </source>
</evidence>
<dbReference type="InterPro" id="IPR037117">
    <property type="entry name" value="Dihydroorotate_DH_ele_sf"/>
</dbReference>
<evidence type="ECO:0000256" key="11">
    <source>
        <dbReference type="PIRSR" id="PIRSR006816-1"/>
    </source>
</evidence>
<dbReference type="PRINTS" id="PR00409">
    <property type="entry name" value="PHDIOXRDTASE"/>
</dbReference>
<evidence type="ECO:0000256" key="4">
    <source>
        <dbReference type="ARBA" id="ARBA00022714"/>
    </source>
</evidence>
<dbReference type="GO" id="GO:0050660">
    <property type="term" value="F:flavin adenine dinucleotide binding"/>
    <property type="evidence" value="ECO:0007669"/>
    <property type="project" value="InterPro"/>
</dbReference>
<evidence type="ECO:0000259" key="13">
    <source>
        <dbReference type="PROSITE" id="PS51384"/>
    </source>
</evidence>
<organism evidence="14 15">
    <name type="scientific">Dysgonomonas capnocytophagoides</name>
    <dbReference type="NCBI Taxonomy" id="45254"/>
    <lineage>
        <taxon>Bacteria</taxon>
        <taxon>Pseudomonadati</taxon>
        <taxon>Bacteroidota</taxon>
        <taxon>Bacteroidia</taxon>
        <taxon>Bacteroidales</taxon>
        <taxon>Dysgonomonadaceae</taxon>
        <taxon>Dysgonomonas</taxon>
    </lineage>
</organism>
<dbReference type="Gene3D" id="2.10.240.10">
    <property type="entry name" value="Dihydroorotate dehydrogenase, electron transfer subunit"/>
    <property type="match status" value="1"/>
</dbReference>
<keyword evidence="7" id="KW-0249">Electron transport</keyword>
<feature type="binding site" evidence="11">
    <location>
        <begin position="72"/>
        <end position="74"/>
    </location>
    <ligand>
        <name>FAD</name>
        <dbReference type="ChEBI" id="CHEBI:57692"/>
    </ligand>
</feature>
<evidence type="ECO:0000256" key="7">
    <source>
        <dbReference type="ARBA" id="ARBA00022982"/>
    </source>
</evidence>
<keyword evidence="2" id="KW-0813">Transport</keyword>
<dbReference type="OrthoDB" id="9789468at2"/>
<comment type="caution">
    <text evidence="14">The sequence shown here is derived from an EMBL/GenBank/DDBJ whole genome shotgun (WGS) entry which is preliminary data.</text>
</comment>
<comment type="cofactor">
    <cofactor evidence="10">
        <name>[2Fe-2S] cluster</name>
        <dbReference type="ChEBI" id="CHEBI:190135"/>
    </cofactor>
</comment>
<dbReference type="InterPro" id="IPR001433">
    <property type="entry name" value="OxRdtase_FAD/NAD-bd"/>
</dbReference>
<dbReference type="InterPro" id="IPR039261">
    <property type="entry name" value="FNR_nucleotide-bd"/>
</dbReference>